<dbReference type="InterPro" id="IPR002645">
    <property type="entry name" value="STAS_dom"/>
</dbReference>
<gene>
    <name evidence="4" type="ORF">H0P51_19885</name>
</gene>
<dbReference type="AlphaFoldDB" id="A0A7D6E5W7"/>
<dbReference type="KEGG" id="mgor:H0P51_19885"/>
<dbReference type="GO" id="GO:0043856">
    <property type="term" value="F:anti-sigma factor antagonist activity"/>
    <property type="evidence" value="ECO:0007669"/>
    <property type="project" value="InterPro"/>
</dbReference>
<organism evidence="4 5">
    <name type="scientific">Mycobacterium vicinigordonae</name>
    <dbReference type="NCBI Taxonomy" id="1719132"/>
    <lineage>
        <taxon>Bacteria</taxon>
        <taxon>Bacillati</taxon>
        <taxon>Actinomycetota</taxon>
        <taxon>Actinomycetes</taxon>
        <taxon>Mycobacteriales</taxon>
        <taxon>Mycobacteriaceae</taxon>
        <taxon>Mycobacterium</taxon>
    </lineage>
</organism>
<reference evidence="5" key="3">
    <citation type="submission" date="2023-07" db="EMBL/GenBank/DDBJ databases">
        <title>Description of Mycobacterium gordonae subsp. intergordonae subsp.nov. and Mycobacterium gordonae subsp. gordonae subsp. nov.</title>
        <authorList>
            <person name="Huang H."/>
        </authorList>
    </citation>
    <scope>NUCLEOTIDE SEQUENCE [LARGE SCALE GENOMIC DNA]</scope>
    <source>
        <strain evidence="5">24</strain>
    </source>
</reference>
<protein>
    <recommendedName>
        <fullName evidence="2">Anti-sigma factor antagonist</fullName>
    </recommendedName>
</protein>
<comment type="similarity">
    <text evidence="1 2">Belongs to the anti-sigma-factor antagonist family.</text>
</comment>
<evidence type="ECO:0000259" key="3">
    <source>
        <dbReference type="PROSITE" id="PS50801"/>
    </source>
</evidence>
<keyword evidence="5" id="KW-1185">Reference proteome</keyword>
<name>A0A7D6E5W7_9MYCO</name>
<feature type="domain" description="STAS" evidence="3">
    <location>
        <begin position="30"/>
        <end position="141"/>
    </location>
</feature>
<dbReference type="EMBL" id="CP059165">
    <property type="protein sequence ID" value="QLL06025.1"/>
    <property type="molecule type" value="Genomic_DNA"/>
</dbReference>
<reference evidence="4 5" key="2">
    <citation type="submission" date="2020-07" db="EMBL/GenBank/DDBJ databases">
        <authorList>
            <person name="Yu X."/>
        </authorList>
    </citation>
    <scope>NUCLEOTIDE SEQUENCE [LARGE SCALE GENOMIC DNA]</scope>
    <source>
        <strain evidence="5">24</strain>
    </source>
</reference>
<dbReference type="InterPro" id="IPR003658">
    <property type="entry name" value="Anti-sigma_ant"/>
</dbReference>
<dbReference type="PROSITE" id="PS50801">
    <property type="entry name" value="STAS"/>
    <property type="match status" value="1"/>
</dbReference>
<dbReference type="PANTHER" id="PTHR33495">
    <property type="entry name" value="ANTI-SIGMA FACTOR ANTAGONIST TM_1081-RELATED-RELATED"/>
    <property type="match status" value="1"/>
</dbReference>
<dbReference type="RefSeq" id="WP_180914606.1">
    <property type="nucleotide sequence ID" value="NZ_CP059165.1"/>
</dbReference>
<evidence type="ECO:0000256" key="2">
    <source>
        <dbReference type="RuleBase" id="RU003749"/>
    </source>
</evidence>
<dbReference type="PANTHER" id="PTHR33495:SF2">
    <property type="entry name" value="ANTI-SIGMA FACTOR ANTAGONIST TM_1081-RELATED"/>
    <property type="match status" value="1"/>
</dbReference>
<proteinExistence type="inferred from homology"/>
<evidence type="ECO:0000256" key="1">
    <source>
        <dbReference type="ARBA" id="ARBA00009013"/>
    </source>
</evidence>
<reference evidence="5" key="1">
    <citation type="submission" date="2020-07" db="EMBL/GenBank/DDBJ databases">
        <title>Description of Mycobacterium gordonae subsp. intergordonae subsp.nov. and Mycobacterium gordonae subsp. gordonae subsp. nov.</title>
        <authorList>
            <person name="Yu X."/>
        </authorList>
    </citation>
    <scope>NUCLEOTIDE SEQUENCE [LARGE SCALE GENOMIC DNA]</scope>
    <source>
        <strain evidence="5">24</strain>
    </source>
</reference>
<accession>A0A7D6E5W7</accession>
<evidence type="ECO:0000313" key="4">
    <source>
        <dbReference type="EMBL" id="QLL06025.1"/>
    </source>
</evidence>
<dbReference type="InterPro" id="IPR036513">
    <property type="entry name" value="STAS_dom_sf"/>
</dbReference>
<dbReference type="Pfam" id="PF01740">
    <property type="entry name" value="STAS"/>
    <property type="match status" value="1"/>
</dbReference>
<dbReference type="Gene3D" id="3.30.750.24">
    <property type="entry name" value="STAS domain"/>
    <property type="match status" value="1"/>
</dbReference>
<dbReference type="NCBIfam" id="TIGR00377">
    <property type="entry name" value="ant_ant_sig"/>
    <property type="match status" value="1"/>
</dbReference>
<dbReference type="Proteomes" id="UP000510682">
    <property type="component" value="Chromosome"/>
</dbReference>
<dbReference type="SUPFAM" id="SSF52091">
    <property type="entry name" value="SpoIIaa-like"/>
    <property type="match status" value="1"/>
</dbReference>
<dbReference type="CDD" id="cd07043">
    <property type="entry name" value="STAS_anti-anti-sigma_factors"/>
    <property type="match status" value="1"/>
</dbReference>
<evidence type="ECO:0000313" key="5">
    <source>
        <dbReference type="Proteomes" id="UP000510682"/>
    </source>
</evidence>
<sequence>MNHGPSESFSIPVPFSRRLASELGGPTSTLRATTVRNGSAVVIRASGEIDAANEHTWQGLLREAAAVAVEPGPLIVDVSGLEFMGCCAFTVLADEAERCRRRGITLRMVSDNPALSRIVHACSFSGVLPVHPTTEAALAAA</sequence>